<reference evidence="2 3" key="1">
    <citation type="submission" date="2017-04" db="EMBL/GenBank/DDBJ databases">
        <title>Bacillus krulwichiae AM31D Genome sequencing and assembly.</title>
        <authorList>
            <person name="Krulwich T.A."/>
            <person name="Anastor L."/>
            <person name="Ehrlich R."/>
            <person name="Ehrlich G.D."/>
            <person name="Janto B."/>
        </authorList>
    </citation>
    <scope>NUCLEOTIDE SEQUENCE [LARGE SCALE GENOMIC DNA]</scope>
    <source>
        <strain evidence="2 3">AM31D</strain>
    </source>
</reference>
<keyword evidence="2" id="KW-0808">Transferase</keyword>
<dbReference type="EMBL" id="CP020814">
    <property type="protein sequence ID" value="ARK29592.1"/>
    <property type="molecule type" value="Genomic_DNA"/>
</dbReference>
<dbReference type="GO" id="GO:0004808">
    <property type="term" value="F:tRNA (5-methylaminomethyl-2-thiouridylate)(34)-methyltransferase activity"/>
    <property type="evidence" value="ECO:0007669"/>
    <property type="project" value="UniProtKB-EC"/>
</dbReference>
<dbReference type="EC" id="2.1.1.61" evidence="2"/>
<dbReference type="Gene3D" id="3.30.9.10">
    <property type="entry name" value="D-Amino Acid Oxidase, subunit A, domain 2"/>
    <property type="match status" value="1"/>
</dbReference>
<accession>A0A1X9MGM5</accession>
<feature type="domain" description="FAD dependent oxidoreductase" evidence="1">
    <location>
        <begin position="6"/>
        <end position="57"/>
    </location>
</feature>
<dbReference type="KEGG" id="bkw:BkAM31D_06795"/>
<dbReference type="InterPro" id="IPR036188">
    <property type="entry name" value="FAD/NAD-bd_sf"/>
</dbReference>
<dbReference type="AlphaFoldDB" id="A0A1X9MGM5"/>
<dbReference type="InterPro" id="IPR006076">
    <property type="entry name" value="FAD-dep_OxRdtase"/>
</dbReference>
<proteinExistence type="predicted"/>
<keyword evidence="3" id="KW-1185">Reference proteome</keyword>
<keyword evidence="2" id="KW-0489">Methyltransferase</keyword>
<dbReference type="STRING" id="199441.BkAM31D_06795"/>
<dbReference type="SUPFAM" id="SSF51905">
    <property type="entry name" value="FAD/NAD(P)-binding domain"/>
    <property type="match status" value="1"/>
</dbReference>
<sequence>MADSTLVDTKVGFRPVAPEFLPIIGPVPNIKRLLVANGLGSSGLTVGPYLGKELAKLALDQELEIDLSLYDVATAIEAQV</sequence>
<evidence type="ECO:0000313" key="2">
    <source>
        <dbReference type="EMBL" id="ARK29592.1"/>
    </source>
</evidence>
<evidence type="ECO:0000259" key="1">
    <source>
        <dbReference type="Pfam" id="PF01266"/>
    </source>
</evidence>
<dbReference type="Gene3D" id="3.50.50.60">
    <property type="entry name" value="FAD/NAD(P)-binding domain"/>
    <property type="match status" value="1"/>
</dbReference>
<name>A0A1X9MGM5_9BACI</name>
<evidence type="ECO:0000313" key="3">
    <source>
        <dbReference type="Proteomes" id="UP000193006"/>
    </source>
</evidence>
<organism evidence="2 3">
    <name type="scientific">Halalkalibacter krulwichiae</name>
    <dbReference type="NCBI Taxonomy" id="199441"/>
    <lineage>
        <taxon>Bacteria</taxon>
        <taxon>Bacillati</taxon>
        <taxon>Bacillota</taxon>
        <taxon>Bacilli</taxon>
        <taxon>Bacillales</taxon>
        <taxon>Bacillaceae</taxon>
        <taxon>Halalkalibacter</taxon>
    </lineage>
</organism>
<dbReference type="GO" id="GO:0032259">
    <property type="term" value="P:methylation"/>
    <property type="evidence" value="ECO:0007669"/>
    <property type="project" value="UniProtKB-KW"/>
</dbReference>
<gene>
    <name evidence="2" type="primary">mnmC</name>
    <name evidence="2" type="ORF">BkAM31D_06795</name>
</gene>
<protein>
    <submittedName>
        <fullName evidence="2">tRNA 5-methylaminomethyl-2-thiouridine biosynthesis bifunctional protein MnmC</fullName>
        <ecNumber evidence="2">2.1.1.61</ecNumber>
    </submittedName>
</protein>
<dbReference type="Proteomes" id="UP000193006">
    <property type="component" value="Chromosome"/>
</dbReference>
<dbReference type="Pfam" id="PF01266">
    <property type="entry name" value="DAO"/>
    <property type="match status" value="1"/>
</dbReference>